<feature type="region of interest" description="Disordered" evidence="1">
    <location>
        <begin position="354"/>
        <end position="405"/>
    </location>
</feature>
<dbReference type="Proteomes" id="UP001161017">
    <property type="component" value="Unassembled WGS sequence"/>
</dbReference>
<evidence type="ECO:0000313" key="2">
    <source>
        <dbReference type="EMBL" id="MDI1487082.1"/>
    </source>
</evidence>
<feature type="compositionally biased region" description="Acidic residues" evidence="1">
    <location>
        <begin position="284"/>
        <end position="300"/>
    </location>
</feature>
<dbReference type="AlphaFoldDB" id="A0AA43TWN9"/>
<reference evidence="2" key="1">
    <citation type="journal article" date="2023" name="Genome Biol. Evol.">
        <title>First Whole Genome Sequence and Flow Cytometry Genome Size Data for the Lichen-Forming Fungus Ramalina farinacea (Ascomycota).</title>
        <authorList>
            <person name="Llewellyn T."/>
            <person name="Mian S."/>
            <person name="Hill R."/>
            <person name="Leitch I.J."/>
            <person name="Gaya E."/>
        </authorList>
    </citation>
    <scope>NUCLEOTIDE SEQUENCE</scope>
    <source>
        <strain evidence="2">LIQ254RAFAR</strain>
    </source>
</reference>
<name>A0AA43TWN9_9LECA</name>
<feature type="compositionally biased region" description="Polar residues" evidence="1">
    <location>
        <begin position="234"/>
        <end position="245"/>
    </location>
</feature>
<sequence>MVKIAATRDLSVMLPQDVVKMNCEDRQEKLLAVGLSYDLAHAKGRAEESEKKRQERLRQERRDKRKKTAQRNFETRKRLNMKVKLRGARLQAIKDSKKSAQNDQNGKDKVDIIIEIGENTIRSSDQVAHEDGVFEHMVSGKKLKITVEATDEEGRNGNHQRGDSPETSANTDRRSSVQEPSSQPQEEDRQSNPVTKVSAGSEKVGPGQESPDSAQTTTPTHTPESSAGGELKTGGNTELNSSSDADQLAHKLASSKLSPPTPPPKPTFDDISDDGLSWSSDIDAPSDTDSEVDSEPEVTEEVVTYCKKCNTKVSEPIKEKVAQLEKNPWNAVCVIGLRVYSKEAQAEVDVIRKENDADSGKTEMLDMDDQAADATREFGKQIEEKEKESEDTRKAAKHEKESKQG</sequence>
<protein>
    <submittedName>
        <fullName evidence="2">Uncharacterized protein</fullName>
    </submittedName>
</protein>
<feature type="compositionally biased region" description="Basic and acidic residues" evidence="1">
    <location>
        <begin position="152"/>
        <end position="164"/>
    </location>
</feature>
<organism evidence="2 3">
    <name type="scientific">Ramalina farinacea</name>
    <dbReference type="NCBI Taxonomy" id="258253"/>
    <lineage>
        <taxon>Eukaryota</taxon>
        <taxon>Fungi</taxon>
        <taxon>Dikarya</taxon>
        <taxon>Ascomycota</taxon>
        <taxon>Pezizomycotina</taxon>
        <taxon>Lecanoromycetes</taxon>
        <taxon>OSLEUM clade</taxon>
        <taxon>Lecanoromycetidae</taxon>
        <taxon>Lecanorales</taxon>
        <taxon>Lecanorineae</taxon>
        <taxon>Ramalinaceae</taxon>
        <taxon>Ramalina</taxon>
    </lineage>
</organism>
<comment type="caution">
    <text evidence="2">The sequence shown here is derived from an EMBL/GenBank/DDBJ whole genome shotgun (WGS) entry which is preliminary data.</text>
</comment>
<feature type="compositionally biased region" description="Basic residues" evidence="1">
    <location>
        <begin position="78"/>
        <end position="87"/>
    </location>
</feature>
<evidence type="ECO:0000256" key="1">
    <source>
        <dbReference type="SAM" id="MobiDB-lite"/>
    </source>
</evidence>
<feature type="region of interest" description="Disordered" evidence="1">
    <location>
        <begin position="151"/>
        <end position="300"/>
    </location>
</feature>
<keyword evidence="3" id="KW-1185">Reference proteome</keyword>
<feature type="compositionally biased region" description="Basic and acidic residues" evidence="1">
    <location>
        <begin position="43"/>
        <end position="62"/>
    </location>
</feature>
<feature type="region of interest" description="Disordered" evidence="1">
    <location>
        <begin position="43"/>
        <end position="87"/>
    </location>
</feature>
<gene>
    <name evidence="2" type="ORF">OHK93_006345</name>
</gene>
<feature type="compositionally biased region" description="Polar residues" evidence="1">
    <location>
        <begin position="210"/>
        <end position="225"/>
    </location>
</feature>
<feature type="compositionally biased region" description="Basic and acidic residues" evidence="1">
    <location>
        <begin position="354"/>
        <end position="364"/>
    </location>
</feature>
<dbReference type="EMBL" id="JAPUFD010000004">
    <property type="protein sequence ID" value="MDI1487082.1"/>
    <property type="molecule type" value="Genomic_DNA"/>
</dbReference>
<feature type="compositionally biased region" description="Basic and acidic residues" evidence="1">
    <location>
        <begin position="374"/>
        <end position="405"/>
    </location>
</feature>
<evidence type="ECO:0000313" key="3">
    <source>
        <dbReference type="Proteomes" id="UP001161017"/>
    </source>
</evidence>
<accession>A0AA43TWN9</accession>
<proteinExistence type="predicted"/>